<organism evidence="14 15">
    <name type="scientific">Pelagibaculum spongiae</name>
    <dbReference type="NCBI Taxonomy" id="2080658"/>
    <lineage>
        <taxon>Bacteria</taxon>
        <taxon>Pseudomonadati</taxon>
        <taxon>Pseudomonadota</taxon>
        <taxon>Gammaproteobacteria</taxon>
        <taxon>Oceanospirillales</taxon>
        <taxon>Pelagibaculum</taxon>
    </lineage>
</organism>
<dbReference type="InterPro" id="IPR055344">
    <property type="entry name" value="SecD_SecF_C_bact"/>
</dbReference>
<comment type="similarity">
    <text evidence="11">In the N-terminal section; belongs to the SecD/SecF family. SecD subfamily.</text>
</comment>
<feature type="transmembrane region" description="Helical" evidence="12">
    <location>
        <begin position="267"/>
        <end position="296"/>
    </location>
</feature>
<dbReference type="GO" id="GO:0015450">
    <property type="term" value="F:protein-transporting ATPase activity"/>
    <property type="evidence" value="ECO:0007669"/>
    <property type="project" value="InterPro"/>
</dbReference>
<dbReference type="Pfam" id="PF02355">
    <property type="entry name" value="SecD_SecF_C"/>
    <property type="match status" value="1"/>
</dbReference>
<dbReference type="InterPro" id="IPR022645">
    <property type="entry name" value="SecD/SecF_bac"/>
</dbReference>
<keyword evidence="15" id="KW-1185">Reference proteome</keyword>
<dbReference type="FunFam" id="1.20.1640.10:FF:000024">
    <property type="entry name" value="Multifunctional fusion protein"/>
    <property type="match status" value="1"/>
</dbReference>
<feature type="transmembrane region" description="Helical" evidence="12">
    <location>
        <begin position="165"/>
        <end position="186"/>
    </location>
</feature>
<comment type="subunit">
    <text evidence="12">Forms a complex with SecD. Part of the essential Sec protein translocation apparatus which comprises SecA, SecYEG and auxiliary proteins SecDF-YajC and YidC.</text>
</comment>
<evidence type="ECO:0000313" key="14">
    <source>
        <dbReference type="EMBL" id="PVZ72361.1"/>
    </source>
</evidence>
<dbReference type="InterPro" id="IPR048634">
    <property type="entry name" value="SecD_SecF_C"/>
</dbReference>
<keyword evidence="7 12" id="KW-0811">Translocation</keyword>
<name>A0A2V1GZ65_9GAMM</name>
<keyword evidence="4 12" id="KW-0812">Transmembrane</keyword>
<dbReference type="GO" id="GO:0006605">
    <property type="term" value="P:protein targeting"/>
    <property type="evidence" value="ECO:0007669"/>
    <property type="project" value="UniProtKB-UniRule"/>
</dbReference>
<evidence type="ECO:0000256" key="1">
    <source>
        <dbReference type="ARBA" id="ARBA00004651"/>
    </source>
</evidence>
<evidence type="ECO:0000256" key="11">
    <source>
        <dbReference type="ARBA" id="ARBA00061053"/>
    </source>
</evidence>
<dbReference type="HAMAP" id="MF_01464_B">
    <property type="entry name" value="SecF_B"/>
    <property type="match status" value="1"/>
</dbReference>
<reference evidence="14 15" key="1">
    <citation type="submission" date="2018-04" db="EMBL/GenBank/DDBJ databases">
        <title>Thalassorhabdus spongiae gen. nov., sp. nov., isolated from a marine sponge in South-West Iceland.</title>
        <authorList>
            <person name="Knobloch S."/>
            <person name="Daussin A."/>
            <person name="Johannsson R."/>
            <person name="Marteinsson V.T."/>
        </authorList>
    </citation>
    <scope>NUCLEOTIDE SEQUENCE [LARGE SCALE GENOMIC DNA]</scope>
    <source>
        <strain evidence="14 15">Hp12</strain>
    </source>
</reference>
<proteinExistence type="inferred from homology"/>
<evidence type="ECO:0000256" key="6">
    <source>
        <dbReference type="ARBA" id="ARBA00022989"/>
    </source>
</evidence>
<dbReference type="Proteomes" id="UP000244906">
    <property type="component" value="Unassembled WGS sequence"/>
</dbReference>
<evidence type="ECO:0000256" key="5">
    <source>
        <dbReference type="ARBA" id="ARBA00022927"/>
    </source>
</evidence>
<evidence type="ECO:0000256" key="3">
    <source>
        <dbReference type="ARBA" id="ARBA00022475"/>
    </source>
</evidence>
<protein>
    <recommendedName>
        <fullName evidence="12">Protein-export membrane protein SecF</fullName>
    </recommendedName>
</protein>
<dbReference type="SUPFAM" id="SSF82866">
    <property type="entry name" value="Multidrug efflux transporter AcrB transmembrane domain"/>
    <property type="match status" value="1"/>
</dbReference>
<gene>
    <name evidence="12 14" type="primary">secF</name>
    <name evidence="14" type="ORF">DC094_04965</name>
</gene>
<dbReference type="PANTHER" id="PTHR30081:SF8">
    <property type="entry name" value="PROTEIN TRANSLOCASE SUBUNIT SECF"/>
    <property type="match status" value="1"/>
</dbReference>
<dbReference type="Gene3D" id="1.20.1640.10">
    <property type="entry name" value="Multidrug efflux transporter AcrB transmembrane domain"/>
    <property type="match status" value="1"/>
</dbReference>
<dbReference type="EMBL" id="QDDL01000001">
    <property type="protein sequence ID" value="PVZ72361.1"/>
    <property type="molecule type" value="Genomic_DNA"/>
</dbReference>
<evidence type="ECO:0000256" key="9">
    <source>
        <dbReference type="ARBA" id="ARBA00059018"/>
    </source>
</evidence>
<feature type="transmembrane region" description="Helical" evidence="12">
    <location>
        <begin position="244"/>
        <end position="261"/>
    </location>
</feature>
<dbReference type="Pfam" id="PF07549">
    <property type="entry name" value="Sec_GG"/>
    <property type="match status" value="1"/>
</dbReference>
<feature type="domain" description="Protein export membrane protein SecD/SecF C-terminal" evidence="13">
    <location>
        <begin position="116"/>
        <end position="294"/>
    </location>
</feature>
<evidence type="ECO:0000256" key="2">
    <source>
        <dbReference type="ARBA" id="ARBA00022448"/>
    </source>
</evidence>
<dbReference type="NCBIfam" id="TIGR00916">
    <property type="entry name" value="2A0604s01"/>
    <property type="match status" value="1"/>
</dbReference>
<comment type="subcellular location">
    <subcellularLocation>
        <location evidence="1 12">Cell membrane</location>
        <topology evidence="1 12">Multi-pass membrane protein</topology>
    </subcellularLocation>
</comment>
<keyword evidence="2 12" id="KW-0813">Transport</keyword>
<feature type="transmembrane region" description="Helical" evidence="12">
    <location>
        <begin position="18"/>
        <end position="36"/>
    </location>
</feature>
<comment type="similarity">
    <text evidence="12">Belongs to the SecD/SecF family. SecF subfamily.</text>
</comment>
<comment type="similarity">
    <text evidence="10">In the C-terminal section; belongs to the SecD/SecF family. SecF subfamily.</text>
</comment>
<dbReference type="PRINTS" id="PR01755">
    <property type="entry name" value="SECFTRNLCASE"/>
</dbReference>
<evidence type="ECO:0000256" key="10">
    <source>
        <dbReference type="ARBA" id="ARBA00060856"/>
    </source>
</evidence>
<keyword evidence="6 12" id="KW-1133">Transmembrane helix</keyword>
<dbReference type="InterPro" id="IPR022646">
    <property type="entry name" value="SecD/SecF_CS"/>
</dbReference>
<evidence type="ECO:0000256" key="4">
    <source>
        <dbReference type="ARBA" id="ARBA00022692"/>
    </source>
</evidence>
<dbReference type="PANTHER" id="PTHR30081">
    <property type="entry name" value="PROTEIN-EXPORT MEMBRANE PROTEIN SEC"/>
    <property type="match status" value="1"/>
</dbReference>
<evidence type="ECO:0000256" key="7">
    <source>
        <dbReference type="ARBA" id="ARBA00023010"/>
    </source>
</evidence>
<keyword evidence="8 12" id="KW-0472">Membrane</keyword>
<keyword evidence="3 12" id="KW-1003">Cell membrane</keyword>
<dbReference type="GO" id="GO:0005886">
    <property type="term" value="C:plasma membrane"/>
    <property type="evidence" value="ECO:0007669"/>
    <property type="project" value="UniProtKB-SubCell"/>
</dbReference>
<dbReference type="NCBIfam" id="TIGR00966">
    <property type="entry name" value="transloc_SecF"/>
    <property type="match status" value="1"/>
</dbReference>
<dbReference type="InterPro" id="IPR005665">
    <property type="entry name" value="SecF_bac"/>
</dbReference>
<evidence type="ECO:0000313" key="15">
    <source>
        <dbReference type="Proteomes" id="UP000244906"/>
    </source>
</evidence>
<dbReference type="InterPro" id="IPR022813">
    <property type="entry name" value="SecD/SecF_arch_bac"/>
</dbReference>
<feature type="transmembrane region" description="Helical" evidence="12">
    <location>
        <begin position="192"/>
        <end position="213"/>
    </location>
</feature>
<feature type="transmembrane region" description="Helical" evidence="12">
    <location>
        <begin position="141"/>
        <end position="158"/>
    </location>
</feature>
<comment type="caution">
    <text evidence="14">The sequence shown here is derived from an EMBL/GenBank/DDBJ whole genome shotgun (WGS) entry which is preliminary data.</text>
</comment>
<sequence length="330" mass="35853">MQIFNKESSFRFMAQRKLAAIFSIVLIVISIGSLAINQLNFGLDFTGGTVAEVGYQQSADLEPIREQLVEAGFNSPVVTHFGSDTVVLIRLGVQRDESGKVLSGEAIRPILEKAVAIDGEAEFKRMDVVGPQIGEELSEQGGMAVLVALLGILLYVGFRFEYRFAFGAIAALVHDVVITLGFFSITGIEFDLAVMAAVLAVIGYSLNDTIVVADRIRENFRKMRKGDTVEVIDASLNQTLSRTIITSLTTMLVLVALKLFGGEAISGFSIALIVGVVIGTYSSIYVASSTLVALGISRQDLMPKQRDEAEKDDIEEFLRRDRSKGNVDTD</sequence>
<dbReference type="OrthoDB" id="9774769at2"/>
<evidence type="ECO:0000256" key="8">
    <source>
        <dbReference type="ARBA" id="ARBA00023136"/>
    </source>
</evidence>
<dbReference type="GO" id="GO:0043952">
    <property type="term" value="P:protein transport by the Sec complex"/>
    <property type="evidence" value="ECO:0007669"/>
    <property type="project" value="UniProtKB-UniRule"/>
</dbReference>
<evidence type="ECO:0000256" key="12">
    <source>
        <dbReference type="HAMAP-Rule" id="MF_01464"/>
    </source>
</evidence>
<evidence type="ECO:0000259" key="13">
    <source>
        <dbReference type="Pfam" id="PF02355"/>
    </source>
</evidence>
<accession>A0A2V1GZ65</accession>
<keyword evidence="5 12" id="KW-0653">Protein transport</keyword>
<comment type="function">
    <text evidence="9 12">Part of the Sec protein translocase complex. Interacts with the SecYEG preprotein conducting channel. SecDF uses the proton motive force (PMF) to complete protein translocation after the ATP-dependent function of SecA.</text>
</comment>
<dbReference type="AlphaFoldDB" id="A0A2V1GZ65"/>
<dbReference type="GO" id="GO:0065002">
    <property type="term" value="P:intracellular protein transmembrane transport"/>
    <property type="evidence" value="ECO:0007669"/>
    <property type="project" value="UniProtKB-UniRule"/>
</dbReference>
<dbReference type="RefSeq" id="WP_116685947.1">
    <property type="nucleotide sequence ID" value="NZ_CAWNYD010000001.1"/>
</dbReference>